<dbReference type="Gene3D" id="2.60.40.10">
    <property type="entry name" value="Immunoglobulins"/>
    <property type="match status" value="4"/>
</dbReference>
<dbReference type="SUPFAM" id="SSF49265">
    <property type="entry name" value="Fibronectin type III"/>
    <property type="match status" value="4"/>
</dbReference>
<keyword evidence="5 10" id="KW-0472">Membrane</keyword>
<feature type="transmembrane region" description="Helical" evidence="10">
    <location>
        <begin position="444"/>
        <end position="464"/>
    </location>
</feature>
<dbReference type="InterPro" id="IPR013783">
    <property type="entry name" value="Ig-like_fold"/>
</dbReference>
<dbReference type="InterPro" id="IPR036116">
    <property type="entry name" value="FN3_sf"/>
</dbReference>
<dbReference type="PROSITE" id="PS50853">
    <property type="entry name" value="FN3"/>
    <property type="match status" value="1"/>
</dbReference>
<dbReference type="Proteomes" id="UP001479290">
    <property type="component" value="Unassembled WGS sequence"/>
</dbReference>
<feature type="region of interest" description="Disordered" evidence="9">
    <location>
        <begin position="617"/>
        <end position="649"/>
    </location>
</feature>
<reference evidence="13 14" key="1">
    <citation type="submission" date="2024-05" db="EMBL/GenBank/DDBJ databases">
        <title>A high-quality chromosomal-level genome assembly of Topmouth culter (Culter alburnus).</title>
        <authorList>
            <person name="Zhao H."/>
        </authorList>
    </citation>
    <scope>NUCLEOTIDE SEQUENCE [LARGE SCALE GENOMIC DNA]</scope>
    <source>
        <strain evidence="13">CATC2023</strain>
        <tissue evidence="13">Muscle</tissue>
    </source>
</reference>
<gene>
    <name evidence="13" type="ORF">ABG768_019186</name>
</gene>
<dbReference type="CDD" id="cd00063">
    <property type="entry name" value="FN3"/>
    <property type="match status" value="1"/>
</dbReference>
<dbReference type="PANTHER" id="PTHR23037">
    <property type="entry name" value="CYTOKINE RECEPTOR"/>
    <property type="match status" value="1"/>
</dbReference>
<keyword evidence="8" id="KW-0325">Glycoprotein</keyword>
<evidence type="ECO:0000256" key="4">
    <source>
        <dbReference type="ARBA" id="ARBA00022989"/>
    </source>
</evidence>
<evidence type="ECO:0000313" key="13">
    <source>
        <dbReference type="EMBL" id="KAK9977367.1"/>
    </source>
</evidence>
<evidence type="ECO:0000256" key="8">
    <source>
        <dbReference type="ARBA" id="ARBA00023180"/>
    </source>
</evidence>
<evidence type="ECO:0000256" key="7">
    <source>
        <dbReference type="ARBA" id="ARBA00023170"/>
    </source>
</evidence>
<evidence type="ECO:0000313" key="14">
    <source>
        <dbReference type="Proteomes" id="UP001479290"/>
    </source>
</evidence>
<sequence length="681" mass="76334">MFSTWILHMVSFTLLVRGDINLCPFYEVTPGKESPLMDSLQCYNDYKTNVQCSWEVDPHVHPHATGNISLFELYYWDTSIKIKKTKCVPHRPGVLLPNGKISHECRYKSRRMGAGTNHTLFFNVPCTPRSTFLNVAQHGKVKAPVDLTEMEVNGGSHLLSWKSPYPASSNITSTLVYQLQYRRHKHDWTTVDNINASTYMIDKESLLPGYHYEAKVRARGPVGLWSDWSHPVSWKTHNDEVSGVYNLQCVIEGEKTVTCTWQMKTDYLQVMSYHLWCRDSNDAKFSACCEYPQLQSRDVELSEFMCSVTVSDPYLLTVELRPMQYSRMFKTHEHIRFPQPDKIQVMEEDGIFKMTWPVPDVKKVILYSTELKLLSHKDLVNITLEQGVNFFDIPSKNLSCSTEYQAQIRLLLIPDSEYIIPPSDWSEPAVFTTKPAASTSISPVIYILVPVFVAVLFIILYNALPVCYRRVKLWKGSVPSPIKSKVLEGIIKKSSTGWPHLQIEKETTSICVLLATDNISLCKSSVSQEPLLLHTEDVSVKAVKIGQSSGSNHLCTYVGEGMCKDKSGMNFSGPYILCCEDSCSRDKGLDGSTDRDHTSVLGKTESFAPINGGYVVTPPTAMPATQNPAPVDSPTNNPSDEPPAYTPGPDQGCMVVPHPSGYFMMPCVAMGQSEPRGSSGT</sequence>
<protein>
    <recommendedName>
        <fullName evidence="12">Fibronectin type-III domain-containing protein</fullName>
    </recommendedName>
</protein>
<keyword evidence="2 10" id="KW-0812">Transmembrane</keyword>
<evidence type="ECO:0000256" key="10">
    <source>
        <dbReference type="SAM" id="Phobius"/>
    </source>
</evidence>
<organism evidence="13 14">
    <name type="scientific">Culter alburnus</name>
    <name type="common">Topmouth culter</name>
    <dbReference type="NCBI Taxonomy" id="194366"/>
    <lineage>
        <taxon>Eukaryota</taxon>
        <taxon>Metazoa</taxon>
        <taxon>Chordata</taxon>
        <taxon>Craniata</taxon>
        <taxon>Vertebrata</taxon>
        <taxon>Euteleostomi</taxon>
        <taxon>Actinopterygii</taxon>
        <taxon>Neopterygii</taxon>
        <taxon>Teleostei</taxon>
        <taxon>Ostariophysi</taxon>
        <taxon>Cypriniformes</taxon>
        <taxon>Xenocyprididae</taxon>
        <taxon>Xenocypridinae</taxon>
        <taxon>Culter</taxon>
    </lineage>
</organism>
<keyword evidence="6" id="KW-1015">Disulfide bond</keyword>
<evidence type="ECO:0000256" key="9">
    <source>
        <dbReference type="SAM" id="MobiDB-lite"/>
    </source>
</evidence>
<keyword evidence="3 11" id="KW-0732">Signal</keyword>
<name>A0AAW2AV18_CULAL</name>
<proteinExistence type="predicted"/>
<keyword evidence="4 10" id="KW-1133">Transmembrane helix</keyword>
<dbReference type="GO" id="GO:0004896">
    <property type="term" value="F:cytokine receptor activity"/>
    <property type="evidence" value="ECO:0007669"/>
    <property type="project" value="TreeGrafter"/>
</dbReference>
<evidence type="ECO:0000256" key="3">
    <source>
        <dbReference type="ARBA" id="ARBA00022729"/>
    </source>
</evidence>
<evidence type="ECO:0000259" key="12">
    <source>
        <dbReference type="PROSITE" id="PS50853"/>
    </source>
</evidence>
<comment type="caution">
    <text evidence="13">The sequence shown here is derived from an EMBL/GenBank/DDBJ whole genome shotgun (WGS) entry which is preliminary data.</text>
</comment>
<evidence type="ECO:0000256" key="1">
    <source>
        <dbReference type="ARBA" id="ARBA00004479"/>
    </source>
</evidence>
<feature type="compositionally biased region" description="Polar residues" evidence="9">
    <location>
        <begin position="623"/>
        <end position="639"/>
    </location>
</feature>
<comment type="subcellular location">
    <subcellularLocation>
        <location evidence="1">Membrane</location>
        <topology evidence="1">Single-pass type I membrane protein</topology>
    </subcellularLocation>
</comment>
<evidence type="ECO:0000256" key="5">
    <source>
        <dbReference type="ARBA" id="ARBA00023136"/>
    </source>
</evidence>
<dbReference type="InterPro" id="IPR003961">
    <property type="entry name" value="FN3_dom"/>
</dbReference>
<feature type="signal peptide" evidence="11">
    <location>
        <begin position="1"/>
        <end position="18"/>
    </location>
</feature>
<dbReference type="Pfam" id="PF00041">
    <property type="entry name" value="fn3"/>
    <property type="match status" value="1"/>
</dbReference>
<keyword evidence="7" id="KW-0675">Receptor</keyword>
<feature type="chain" id="PRO_5043867390" description="Fibronectin type-III domain-containing protein" evidence="11">
    <location>
        <begin position="19"/>
        <end position="681"/>
    </location>
</feature>
<evidence type="ECO:0000256" key="2">
    <source>
        <dbReference type="ARBA" id="ARBA00022692"/>
    </source>
</evidence>
<dbReference type="GO" id="GO:0009897">
    <property type="term" value="C:external side of plasma membrane"/>
    <property type="evidence" value="ECO:0007669"/>
    <property type="project" value="TreeGrafter"/>
</dbReference>
<dbReference type="EMBL" id="JAWDJR010000003">
    <property type="protein sequence ID" value="KAK9977367.1"/>
    <property type="molecule type" value="Genomic_DNA"/>
</dbReference>
<accession>A0AAW2AV18</accession>
<dbReference type="AlphaFoldDB" id="A0AAW2AV18"/>
<keyword evidence="14" id="KW-1185">Reference proteome</keyword>
<evidence type="ECO:0000256" key="11">
    <source>
        <dbReference type="SAM" id="SignalP"/>
    </source>
</evidence>
<evidence type="ECO:0000256" key="6">
    <source>
        <dbReference type="ARBA" id="ARBA00023157"/>
    </source>
</evidence>
<dbReference type="PANTHER" id="PTHR23037:SF35">
    <property type="entry name" value="FIBRONECTIN TYPE-III DOMAIN-CONTAINING PROTEIN"/>
    <property type="match status" value="1"/>
</dbReference>
<feature type="domain" description="Fibronectin type-III" evidence="12">
    <location>
        <begin position="143"/>
        <end position="239"/>
    </location>
</feature>